<dbReference type="OrthoDB" id="2449586at2759"/>
<organism evidence="1 2">
    <name type="scientific">Diversispora eburnea</name>
    <dbReference type="NCBI Taxonomy" id="1213867"/>
    <lineage>
        <taxon>Eukaryota</taxon>
        <taxon>Fungi</taxon>
        <taxon>Fungi incertae sedis</taxon>
        <taxon>Mucoromycota</taxon>
        <taxon>Glomeromycotina</taxon>
        <taxon>Glomeromycetes</taxon>
        <taxon>Diversisporales</taxon>
        <taxon>Diversisporaceae</taxon>
        <taxon>Diversispora</taxon>
    </lineage>
</organism>
<dbReference type="EMBL" id="CAJVPK010001247">
    <property type="protein sequence ID" value="CAG8578466.1"/>
    <property type="molecule type" value="Genomic_DNA"/>
</dbReference>
<sequence length="144" mass="16895">MNTNNNNTDEFNEEETFIFEYDHDNFLETYQIAENNYIDYEVDEEYDTEAAHVANEIEIIDSVASSNKLEDENYTIPQETQGKLTACCIMDYENKSFQKCGSEKKLQKLSQLIGIWKLDKEVINSVEKDFSRLGICMLHFNYNQ</sequence>
<accession>A0A9N9G5F9</accession>
<protein>
    <submittedName>
        <fullName evidence="1">2255_t:CDS:1</fullName>
    </submittedName>
</protein>
<proteinExistence type="predicted"/>
<reference evidence="1" key="1">
    <citation type="submission" date="2021-06" db="EMBL/GenBank/DDBJ databases">
        <authorList>
            <person name="Kallberg Y."/>
            <person name="Tangrot J."/>
            <person name="Rosling A."/>
        </authorList>
    </citation>
    <scope>NUCLEOTIDE SEQUENCE</scope>
    <source>
        <strain evidence="1">AZ414A</strain>
    </source>
</reference>
<dbReference type="AlphaFoldDB" id="A0A9N9G5F9"/>
<dbReference type="Proteomes" id="UP000789706">
    <property type="component" value="Unassembled WGS sequence"/>
</dbReference>
<evidence type="ECO:0000313" key="2">
    <source>
        <dbReference type="Proteomes" id="UP000789706"/>
    </source>
</evidence>
<gene>
    <name evidence="1" type="ORF">DEBURN_LOCUS8450</name>
</gene>
<keyword evidence="2" id="KW-1185">Reference proteome</keyword>
<comment type="caution">
    <text evidence="1">The sequence shown here is derived from an EMBL/GenBank/DDBJ whole genome shotgun (WGS) entry which is preliminary data.</text>
</comment>
<name>A0A9N9G5F9_9GLOM</name>
<evidence type="ECO:0000313" key="1">
    <source>
        <dbReference type="EMBL" id="CAG8578466.1"/>
    </source>
</evidence>